<evidence type="ECO:0000256" key="4">
    <source>
        <dbReference type="ARBA" id="ARBA00022840"/>
    </source>
</evidence>
<dbReference type="PANTHER" id="PTHR39560:SF1">
    <property type="entry name" value="PROTEIN ADENYLYLTRANSFERASE FIC-RELATED"/>
    <property type="match status" value="1"/>
</dbReference>
<dbReference type="EC" id="2.7.7.108" evidence="5"/>
<evidence type="ECO:0000313" key="9">
    <source>
        <dbReference type="EMBL" id="OWS70420.1"/>
    </source>
</evidence>
<dbReference type="GO" id="GO:0070733">
    <property type="term" value="F:AMPylase activity"/>
    <property type="evidence" value="ECO:0007669"/>
    <property type="project" value="UniProtKB-EC"/>
</dbReference>
<comment type="catalytic activity">
    <reaction evidence="7">
        <text>L-tyrosyl-[protein] + ATP = O-(5'-adenylyl)-L-tyrosyl-[protein] + diphosphate</text>
        <dbReference type="Rhea" id="RHEA:54288"/>
        <dbReference type="Rhea" id="RHEA-COMP:10136"/>
        <dbReference type="Rhea" id="RHEA-COMP:13846"/>
        <dbReference type="ChEBI" id="CHEBI:30616"/>
        <dbReference type="ChEBI" id="CHEBI:33019"/>
        <dbReference type="ChEBI" id="CHEBI:46858"/>
        <dbReference type="ChEBI" id="CHEBI:83624"/>
        <dbReference type="EC" id="2.7.7.108"/>
    </reaction>
</comment>
<protein>
    <recommendedName>
        <fullName evidence="5">protein adenylyltransferase</fullName>
        <ecNumber evidence="5">2.7.7.108</ecNumber>
    </recommendedName>
</protein>
<dbReference type="GO" id="GO:0051302">
    <property type="term" value="P:regulation of cell division"/>
    <property type="evidence" value="ECO:0007669"/>
    <property type="project" value="TreeGrafter"/>
</dbReference>
<evidence type="ECO:0000256" key="5">
    <source>
        <dbReference type="ARBA" id="ARBA00034531"/>
    </source>
</evidence>
<dbReference type="AlphaFoldDB" id="A0A254PV25"/>
<organism evidence="9 10">
    <name type="scientific">Polynucleobacter campilacus</name>
    <dbReference type="NCBI Taxonomy" id="1743163"/>
    <lineage>
        <taxon>Bacteria</taxon>
        <taxon>Pseudomonadati</taxon>
        <taxon>Pseudomonadota</taxon>
        <taxon>Betaproteobacteria</taxon>
        <taxon>Burkholderiales</taxon>
        <taxon>Burkholderiaceae</taxon>
        <taxon>Polynucleobacter</taxon>
    </lineage>
</organism>
<dbReference type="RefSeq" id="WP_088524964.1">
    <property type="nucleotide sequence ID" value="NZ_NGUP01000002.1"/>
</dbReference>
<dbReference type="OrthoDB" id="9813719at2"/>
<gene>
    <name evidence="9" type="ORF">CBI31_03010</name>
</gene>
<evidence type="ECO:0000313" key="10">
    <source>
        <dbReference type="Proteomes" id="UP000197528"/>
    </source>
</evidence>
<keyword evidence="10" id="KW-1185">Reference proteome</keyword>
<proteinExistence type="predicted"/>
<dbReference type="Pfam" id="PF02661">
    <property type="entry name" value="Fic"/>
    <property type="match status" value="1"/>
</dbReference>
<name>A0A254PV25_9BURK</name>
<evidence type="ECO:0000259" key="8">
    <source>
        <dbReference type="PROSITE" id="PS51459"/>
    </source>
</evidence>
<comment type="caution">
    <text evidence="9">The sequence shown here is derived from an EMBL/GenBank/DDBJ whole genome shotgun (WGS) entry which is preliminary data.</text>
</comment>
<dbReference type="GO" id="GO:0005524">
    <property type="term" value="F:ATP binding"/>
    <property type="evidence" value="ECO:0007669"/>
    <property type="project" value="UniProtKB-KW"/>
</dbReference>
<dbReference type="PROSITE" id="PS51459">
    <property type="entry name" value="FIDO"/>
    <property type="match status" value="1"/>
</dbReference>
<feature type="domain" description="Fido" evidence="8">
    <location>
        <begin position="51"/>
        <end position="186"/>
    </location>
</feature>
<evidence type="ECO:0000256" key="6">
    <source>
        <dbReference type="ARBA" id="ARBA00047939"/>
    </source>
</evidence>
<dbReference type="SUPFAM" id="SSF140931">
    <property type="entry name" value="Fic-like"/>
    <property type="match status" value="1"/>
</dbReference>
<accession>A0A254PV25</accession>
<dbReference type="EMBL" id="NGUP01000002">
    <property type="protein sequence ID" value="OWS70420.1"/>
    <property type="molecule type" value="Genomic_DNA"/>
</dbReference>
<dbReference type="Gene3D" id="1.10.3290.10">
    <property type="entry name" value="Fido-like domain"/>
    <property type="match status" value="1"/>
</dbReference>
<dbReference type="InterPro" id="IPR036597">
    <property type="entry name" value="Fido-like_dom_sf"/>
</dbReference>
<keyword evidence="4" id="KW-0067">ATP-binding</keyword>
<evidence type="ECO:0000256" key="1">
    <source>
        <dbReference type="ARBA" id="ARBA00022679"/>
    </source>
</evidence>
<evidence type="ECO:0000256" key="7">
    <source>
        <dbReference type="ARBA" id="ARBA00048696"/>
    </source>
</evidence>
<keyword evidence="1" id="KW-0808">Transferase</keyword>
<comment type="catalytic activity">
    <reaction evidence="6">
        <text>L-threonyl-[protein] + ATP = 3-O-(5'-adenylyl)-L-threonyl-[protein] + diphosphate</text>
        <dbReference type="Rhea" id="RHEA:54292"/>
        <dbReference type="Rhea" id="RHEA-COMP:11060"/>
        <dbReference type="Rhea" id="RHEA-COMP:13847"/>
        <dbReference type="ChEBI" id="CHEBI:30013"/>
        <dbReference type="ChEBI" id="CHEBI:30616"/>
        <dbReference type="ChEBI" id="CHEBI:33019"/>
        <dbReference type="ChEBI" id="CHEBI:138113"/>
        <dbReference type="EC" id="2.7.7.108"/>
    </reaction>
</comment>
<evidence type="ECO:0000256" key="2">
    <source>
        <dbReference type="ARBA" id="ARBA00022695"/>
    </source>
</evidence>
<sequence>MFDPFGDYASRGYLRNTAGEKDIEIIKIAEHELFRAQLPIALDFLAQCKRIEYSDFLEVHRILFLGLYPWAGEDRNTLLPDRSISKGGVYFCHPKDCQRAIEEGLSSAQDKQQMAVRPGFIMGMFAFGHPFLDGNGRAMLLVHAELCFRANMSIDWIATDKTAYLEALTREIEYPHAGALDQYLRPFIGEKIHRDQWLEYISILPGLDGVNAGVDSSAQYADPQVAETYQAFERRRDYKLAS</sequence>
<dbReference type="InterPro" id="IPR003812">
    <property type="entry name" value="Fido"/>
</dbReference>
<keyword evidence="3" id="KW-0547">Nucleotide-binding</keyword>
<dbReference type="Proteomes" id="UP000197528">
    <property type="component" value="Unassembled WGS sequence"/>
</dbReference>
<reference evidence="9 10" key="1">
    <citation type="submission" date="2017-05" db="EMBL/GenBank/DDBJ databases">
        <title>Genome of Polynucleobacter sp. MWH-Feld-100.</title>
        <authorList>
            <person name="Hahn M.W."/>
        </authorList>
    </citation>
    <scope>NUCLEOTIDE SEQUENCE [LARGE SCALE GENOMIC DNA]</scope>
    <source>
        <strain evidence="9 10">MWH-Feld-100</strain>
    </source>
</reference>
<evidence type="ECO:0000256" key="3">
    <source>
        <dbReference type="ARBA" id="ARBA00022741"/>
    </source>
</evidence>
<keyword evidence="2" id="KW-0548">Nucleotidyltransferase</keyword>
<dbReference type="PANTHER" id="PTHR39560">
    <property type="entry name" value="PROTEIN ADENYLYLTRANSFERASE FIC-RELATED"/>
    <property type="match status" value="1"/>
</dbReference>